<dbReference type="InterPro" id="IPR000064">
    <property type="entry name" value="NLP_P60_dom"/>
</dbReference>
<dbReference type="Gene3D" id="2.30.30.40">
    <property type="entry name" value="SH3 Domains"/>
    <property type="match status" value="4"/>
</dbReference>
<sequence length="543" mass="59301">MSEEKKPVNYMASLNKARRKRNRPPYEKYAAAAVVVCLAAGGIFLGSRVIGGGGEPAANMETGQEEQEESTLDEAAQASLAEAEAAAASEAAAAEAKHQQDIENVVNSYSNLGIVKVSGYLNIRKEPHTGAHVVGTLPDGSACEIQEDLGDWYHINSGGIDGYISSEYVLTGEEAREEAMGLVMDRAVILTDNLNIREEPSTDSNVVGQCLEGERYEILGEENGWYQIPDGYISTEYAERRFCLNEGRKLELRAMVLNYYDKPGVSNVTSYLNIRSGPSENDEVIAMLPSYAGCEILEELDGWYRISSGNITGYVKSDYILTGDAARYAAMDHAELMAVVSTDGLRVRTEPSTDAKIWTQISSNERYRVVDQLDGWVQIEFDEGSDSEEGEELTAAYVASEYVDVRYALAEAIEISPSQENASLRSRIVNYAMQFLGNPYVWGGTSLTNGADCSGFTMSVMAHFGISLPHYSGSQAQQGTRINSSQMRPGDLIFYANSGGTINHVAMYIGNGQIIHAASRRSGIKLSTWNYRSPVRIVNVIGD</sequence>
<dbReference type="AlphaFoldDB" id="A0A9D1A310"/>
<dbReference type="SUPFAM" id="SSF54001">
    <property type="entry name" value="Cysteine proteinases"/>
    <property type="match status" value="1"/>
</dbReference>
<dbReference type="InterPro" id="IPR038765">
    <property type="entry name" value="Papain-like_cys_pep_sf"/>
</dbReference>
<organism evidence="9 10">
    <name type="scientific">Candidatus Copromonas faecavium</name>
    <name type="common">nom. illeg.</name>
    <dbReference type="NCBI Taxonomy" id="2840740"/>
    <lineage>
        <taxon>Bacteria</taxon>
        <taxon>Bacillati</taxon>
        <taxon>Bacillota</taxon>
        <taxon>Clostridia</taxon>
        <taxon>Lachnospirales</taxon>
        <taxon>Lachnospiraceae</taxon>
        <taxon>Candidatus Copromonas (nom. illeg.)</taxon>
    </lineage>
</organism>
<reference evidence="9" key="1">
    <citation type="submission" date="2020-10" db="EMBL/GenBank/DDBJ databases">
        <authorList>
            <person name="Gilroy R."/>
        </authorList>
    </citation>
    <scope>NUCLEOTIDE SEQUENCE</scope>
    <source>
        <strain evidence="9">CHK180-2868</strain>
    </source>
</reference>
<feature type="domain" description="NlpC/P60" evidence="8">
    <location>
        <begin position="422"/>
        <end position="543"/>
    </location>
</feature>
<keyword evidence="6" id="KW-0472">Membrane</keyword>
<keyword evidence="6" id="KW-1133">Transmembrane helix</keyword>
<keyword evidence="2" id="KW-0645">Protease</keyword>
<dbReference type="PANTHER" id="PTHR34408:SF1">
    <property type="entry name" value="GLYCOSYL HYDROLASE FAMILY 19 DOMAIN-CONTAINING PROTEIN HI_1415"/>
    <property type="match status" value="1"/>
</dbReference>
<dbReference type="SMART" id="SM00287">
    <property type="entry name" value="SH3b"/>
    <property type="match status" value="4"/>
</dbReference>
<evidence type="ECO:0000256" key="2">
    <source>
        <dbReference type="ARBA" id="ARBA00022670"/>
    </source>
</evidence>
<feature type="domain" description="SH3b" evidence="7">
    <location>
        <begin position="110"/>
        <end position="173"/>
    </location>
</feature>
<evidence type="ECO:0000256" key="3">
    <source>
        <dbReference type="ARBA" id="ARBA00022801"/>
    </source>
</evidence>
<keyword evidence="6" id="KW-0812">Transmembrane</keyword>
<keyword evidence="3" id="KW-0378">Hydrolase</keyword>
<dbReference type="PROSITE" id="PS51935">
    <property type="entry name" value="NLPC_P60"/>
    <property type="match status" value="1"/>
</dbReference>
<evidence type="ECO:0000256" key="1">
    <source>
        <dbReference type="ARBA" id="ARBA00007074"/>
    </source>
</evidence>
<dbReference type="GO" id="GO:0006508">
    <property type="term" value="P:proteolysis"/>
    <property type="evidence" value="ECO:0007669"/>
    <property type="project" value="UniProtKB-KW"/>
</dbReference>
<accession>A0A9D1A310</accession>
<feature type="domain" description="SH3b" evidence="7">
    <location>
        <begin position="335"/>
        <end position="407"/>
    </location>
</feature>
<dbReference type="PANTHER" id="PTHR34408">
    <property type="entry name" value="FAMILY PROTEIN, PUTATIVE-RELATED"/>
    <property type="match status" value="1"/>
</dbReference>
<evidence type="ECO:0000256" key="5">
    <source>
        <dbReference type="SAM" id="MobiDB-lite"/>
    </source>
</evidence>
<dbReference type="Gene3D" id="3.90.1720.10">
    <property type="entry name" value="endopeptidase domain like (from Nostoc punctiforme)"/>
    <property type="match status" value="1"/>
</dbReference>
<evidence type="ECO:0000259" key="7">
    <source>
        <dbReference type="PROSITE" id="PS51781"/>
    </source>
</evidence>
<protein>
    <submittedName>
        <fullName evidence="9">SH3 domain-containing protein</fullName>
    </submittedName>
</protein>
<dbReference type="EMBL" id="DVGC01000023">
    <property type="protein sequence ID" value="HIR05089.1"/>
    <property type="molecule type" value="Genomic_DNA"/>
</dbReference>
<evidence type="ECO:0000259" key="8">
    <source>
        <dbReference type="PROSITE" id="PS51935"/>
    </source>
</evidence>
<dbReference type="Pfam" id="PF08239">
    <property type="entry name" value="SH3_3"/>
    <property type="match status" value="4"/>
</dbReference>
<feature type="region of interest" description="Disordered" evidence="5">
    <location>
        <begin position="1"/>
        <end position="22"/>
    </location>
</feature>
<evidence type="ECO:0000313" key="9">
    <source>
        <dbReference type="EMBL" id="HIR05089.1"/>
    </source>
</evidence>
<gene>
    <name evidence="9" type="ORF">IAB28_03880</name>
</gene>
<dbReference type="InterPro" id="IPR052354">
    <property type="entry name" value="Cell_Wall_Dynamics_Protein"/>
</dbReference>
<evidence type="ECO:0000313" key="10">
    <source>
        <dbReference type="Proteomes" id="UP000824250"/>
    </source>
</evidence>
<comment type="caution">
    <text evidence="9">The sequence shown here is derived from an EMBL/GenBank/DDBJ whole genome shotgun (WGS) entry which is preliminary data.</text>
</comment>
<evidence type="ECO:0000256" key="4">
    <source>
        <dbReference type="ARBA" id="ARBA00022807"/>
    </source>
</evidence>
<dbReference type="Proteomes" id="UP000824250">
    <property type="component" value="Unassembled WGS sequence"/>
</dbReference>
<dbReference type="PROSITE" id="PS51781">
    <property type="entry name" value="SH3B"/>
    <property type="match status" value="4"/>
</dbReference>
<proteinExistence type="inferred from homology"/>
<name>A0A9D1A310_9FIRM</name>
<reference evidence="9" key="2">
    <citation type="journal article" date="2021" name="PeerJ">
        <title>Extensive microbial diversity within the chicken gut microbiome revealed by metagenomics and culture.</title>
        <authorList>
            <person name="Gilroy R."/>
            <person name="Ravi A."/>
            <person name="Getino M."/>
            <person name="Pursley I."/>
            <person name="Horton D.L."/>
            <person name="Alikhan N.F."/>
            <person name="Baker D."/>
            <person name="Gharbi K."/>
            <person name="Hall N."/>
            <person name="Watson M."/>
            <person name="Adriaenssens E.M."/>
            <person name="Foster-Nyarko E."/>
            <person name="Jarju S."/>
            <person name="Secka A."/>
            <person name="Antonio M."/>
            <person name="Oren A."/>
            <person name="Chaudhuri R.R."/>
            <person name="La Ragione R."/>
            <person name="Hildebrand F."/>
            <person name="Pallen M.J."/>
        </authorList>
    </citation>
    <scope>NUCLEOTIDE SEQUENCE</scope>
    <source>
        <strain evidence="9">CHK180-2868</strain>
    </source>
</reference>
<feature type="domain" description="SH3b" evidence="7">
    <location>
        <begin position="263"/>
        <end position="324"/>
    </location>
</feature>
<feature type="domain" description="SH3b" evidence="7">
    <location>
        <begin position="184"/>
        <end position="247"/>
    </location>
</feature>
<dbReference type="GO" id="GO:0008234">
    <property type="term" value="F:cysteine-type peptidase activity"/>
    <property type="evidence" value="ECO:0007669"/>
    <property type="project" value="UniProtKB-KW"/>
</dbReference>
<dbReference type="InterPro" id="IPR003646">
    <property type="entry name" value="SH3-like_bac-type"/>
</dbReference>
<dbReference type="Pfam" id="PF00877">
    <property type="entry name" value="NLPC_P60"/>
    <property type="match status" value="1"/>
</dbReference>
<evidence type="ECO:0000256" key="6">
    <source>
        <dbReference type="SAM" id="Phobius"/>
    </source>
</evidence>
<comment type="similarity">
    <text evidence="1">Belongs to the peptidase C40 family.</text>
</comment>
<feature type="transmembrane region" description="Helical" evidence="6">
    <location>
        <begin position="29"/>
        <end position="50"/>
    </location>
</feature>
<keyword evidence="4" id="KW-0788">Thiol protease</keyword>